<evidence type="ECO:0000313" key="2">
    <source>
        <dbReference type="Proteomes" id="UP001140087"/>
    </source>
</evidence>
<dbReference type="EMBL" id="JANBUN010001653">
    <property type="protein sequence ID" value="KAJ2797225.1"/>
    <property type="molecule type" value="Genomic_DNA"/>
</dbReference>
<keyword evidence="2" id="KW-1185">Reference proteome</keyword>
<proteinExistence type="predicted"/>
<reference evidence="1" key="1">
    <citation type="submission" date="2022-07" db="EMBL/GenBank/DDBJ databases">
        <title>Phylogenomic reconstructions and comparative analyses of Kickxellomycotina fungi.</title>
        <authorList>
            <person name="Reynolds N.K."/>
            <person name="Stajich J.E."/>
            <person name="Barry K."/>
            <person name="Grigoriev I.V."/>
            <person name="Crous P."/>
            <person name="Smith M.E."/>
        </authorList>
    </citation>
    <scope>NUCLEOTIDE SEQUENCE</scope>
    <source>
        <strain evidence="1">BCRC 34780</strain>
    </source>
</reference>
<organism evidence="1 2">
    <name type="scientific">Coemansia helicoidea</name>
    <dbReference type="NCBI Taxonomy" id="1286919"/>
    <lineage>
        <taxon>Eukaryota</taxon>
        <taxon>Fungi</taxon>
        <taxon>Fungi incertae sedis</taxon>
        <taxon>Zoopagomycota</taxon>
        <taxon>Kickxellomycotina</taxon>
        <taxon>Kickxellomycetes</taxon>
        <taxon>Kickxellales</taxon>
        <taxon>Kickxellaceae</taxon>
        <taxon>Coemansia</taxon>
    </lineage>
</organism>
<name>A0ACC1KYZ1_9FUNG</name>
<evidence type="ECO:0000313" key="1">
    <source>
        <dbReference type="EMBL" id="KAJ2797225.1"/>
    </source>
</evidence>
<feature type="non-terminal residue" evidence="1">
    <location>
        <position position="819"/>
    </location>
</feature>
<comment type="caution">
    <text evidence="1">The sequence shown here is derived from an EMBL/GenBank/DDBJ whole genome shotgun (WGS) entry which is preliminary data.</text>
</comment>
<protein>
    <submittedName>
        <fullName evidence="1">Uncharacterized protein</fullName>
    </submittedName>
</protein>
<sequence length="819" mass="89092">MACNELFERYQEAFVDGLARTVHDCTVLVKYRRPAQSCCRNTALLVRSLLTIVGGSSPKEVLESLARLFYGLCGLLGSILRESIEASDDETGSSVSEGAIPAVFRTVYDMLNSAEFADYVRMAKSSVVVNEDEALDALSTCVSQMFRYLERDSDVIGVSDRIVRTFGMVASGLAATPGASILYPAQAMEALVRGEAGCVAAAHRPLLRSVLAMPVWHARYAAISERKPLQISIDEIEAFEAMDNLDLSEVIDDVAELPASGAIIIEPDSPPQQELVARALREAIGNSRPEQPKPKAVPVVDIGGSDDDDDDDIVEVTEVQLTPADLHHARRKQQSSMDHWFAGASTRPAGQLSAGAVRPLSRPEPKPKPKPASGPVGQMRASFVQERRPLLLGRAQQPALPRQVVKPARALPSVPVESWAARKFDSPLEPPKPAAHIPVRNASRAAIEENRAREIAKSRARGEASSSDDDNDNDRGGLAGLIEISRPRDPQAPRRRAMRMTSQAPGAGVHGNGAPTASQLAHERALAEEQARMRLLPSMAALHKRLLSWRYEDEGDVPPGMEELATATRVPDLFDDSDKYLIAFEPLLLLECWAQFQRAKEELVGDESCEALLRAQMSESEFCELTFAVTAADARQLSESDVLVFSEAQSHEKQLAQGGHSSSSSSSSDQSSFLAVVHKRQFARDTAQVIVRVHFEGVRLAHQLTRLVLSSTWRFFRLMSLTTVHREFAALRSLPHLDEELVSAILRPRPGLKRALKGAEVRECMQAHALNQPQAEAVVAALRCENGFTLIQGPPGTGKTKTILGLVGALLSAASSMPS</sequence>
<gene>
    <name evidence="1" type="ORF">H4R21_004406</name>
</gene>
<dbReference type="Proteomes" id="UP001140087">
    <property type="component" value="Unassembled WGS sequence"/>
</dbReference>
<accession>A0ACC1KYZ1</accession>